<dbReference type="InterPro" id="IPR015424">
    <property type="entry name" value="PyrdxlP-dep_Trfase"/>
</dbReference>
<comment type="cofactor">
    <cofactor evidence="1 5">
        <name>pyridoxal 5'-phosphate</name>
        <dbReference type="ChEBI" id="CHEBI:597326"/>
    </cofactor>
</comment>
<evidence type="ECO:0000256" key="5">
    <source>
        <dbReference type="RuleBase" id="RU003693"/>
    </source>
</evidence>
<dbReference type="GO" id="GO:0030170">
    <property type="term" value="F:pyridoxal phosphate binding"/>
    <property type="evidence" value="ECO:0007669"/>
    <property type="project" value="InterPro"/>
</dbReference>
<evidence type="ECO:0000256" key="3">
    <source>
        <dbReference type="ARBA" id="ARBA00022679"/>
    </source>
</evidence>
<evidence type="ECO:0000256" key="4">
    <source>
        <dbReference type="ARBA" id="ARBA00022898"/>
    </source>
</evidence>
<dbReference type="Gene3D" id="3.90.1150.10">
    <property type="entry name" value="Aspartate Aminotransferase, domain 1"/>
    <property type="match status" value="1"/>
</dbReference>
<dbReference type="InterPro" id="IPR001917">
    <property type="entry name" value="Aminotrans_II_pyridoxalP_BS"/>
</dbReference>
<dbReference type="EMBL" id="KZ819396">
    <property type="protein sequence ID" value="PWN41259.1"/>
    <property type="molecule type" value="Genomic_DNA"/>
</dbReference>
<dbReference type="GeneID" id="37032584"/>
<evidence type="ECO:0000313" key="8">
    <source>
        <dbReference type="EMBL" id="PWN41259.1"/>
    </source>
</evidence>
<keyword evidence="4 5" id="KW-0663">Pyridoxal phosphate</keyword>
<gene>
    <name evidence="8" type="ORF">IE81DRAFT_182651</name>
</gene>
<dbReference type="InParanoid" id="A0A316VUI6"/>
<evidence type="ECO:0000256" key="2">
    <source>
        <dbReference type="ARBA" id="ARBA00010008"/>
    </source>
</evidence>
<dbReference type="InterPro" id="IPR015421">
    <property type="entry name" value="PyrdxlP-dep_Trfase_major"/>
</dbReference>
<dbReference type="RefSeq" id="XP_025368419.1">
    <property type="nucleotide sequence ID" value="XM_025510714.1"/>
</dbReference>
<dbReference type="STRING" id="1522189.A0A316VUI6"/>
<dbReference type="SUPFAM" id="SSF53383">
    <property type="entry name" value="PLP-dependent transferases"/>
    <property type="match status" value="1"/>
</dbReference>
<sequence>MLHLQLKAALNQRRKKGSLRALTVFPSITSSDKRRGTKSSASLDGTSNNKAQLVDFSSNDYLSLASCEEVRSNFLARVHKAVSTGEGVMGSTGSRLLDGNSTAHVHLENRLARHFDSEAALLFNSGYDANTALMATLPQPGDVILYDSLVHASTHDGMRSSRAARRISFAHNSPKDFERVLRDVLAPPTSVLEALDRAAAAKTVQLSSDLRNGKVNVFIVVEGVYSMDGDVCPLSELMDIAERLVPRSENRHFIVDEAHSVGVYGPRGEGLCFQLGLHKHISVRLSTFGKAFASSGAAVLCSPLIRQFLLNYGRPLVFSTALSFNTVMSIECALDALQNRADARLRFERLFDNTMAMIRGLVNAIETNSNVDDVNTDPHERRARLPLALTRSADPALAALPPSPIIPLLSPQAAQLAQHLRSAGFLVRTVMYPTVPKGQERVRICIHADNTTEDIKLFVATVKRWCKEEDQEKSQKDAEGGKEEQQALHSYPTAPDAKQESSSSANTLRSMSSARWSAMPKAQRMKSRL</sequence>
<comment type="similarity">
    <text evidence="2">Belongs to the class-II pyridoxal-phosphate-dependent aminotransferase family. BioF subfamily.</text>
</comment>
<dbReference type="PANTHER" id="PTHR13693">
    <property type="entry name" value="CLASS II AMINOTRANSFERASE/8-AMINO-7-OXONONANOATE SYNTHASE"/>
    <property type="match status" value="1"/>
</dbReference>
<dbReference type="AlphaFoldDB" id="A0A316VUI6"/>
<name>A0A316VUI6_9BASI</name>
<keyword evidence="9" id="KW-1185">Reference proteome</keyword>
<evidence type="ECO:0000256" key="1">
    <source>
        <dbReference type="ARBA" id="ARBA00001933"/>
    </source>
</evidence>
<dbReference type="OrthoDB" id="2382073at2759"/>
<feature type="compositionally biased region" description="Polar residues" evidence="6">
    <location>
        <begin position="500"/>
        <end position="515"/>
    </location>
</feature>
<reference evidence="8 9" key="1">
    <citation type="journal article" date="2018" name="Mol. Biol. Evol.">
        <title>Broad Genomic Sampling Reveals a Smut Pathogenic Ancestry of the Fungal Clade Ustilaginomycotina.</title>
        <authorList>
            <person name="Kijpornyongpan T."/>
            <person name="Mondo S.J."/>
            <person name="Barry K."/>
            <person name="Sandor L."/>
            <person name="Lee J."/>
            <person name="Lipzen A."/>
            <person name="Pangilinan J."/>
            <person name="LaButti K."/>
            <person name="Hainaut M."/>
            <person name="Henrissat B."/>
            <person name="Grigoriev I.V."/>
            <person name="Spatafora J.W."/>
            <person name="Aime M.C."/>
        </authorList>
    </citation>
    <scope>NUCLEOTIDE SEQUENCE [LARGE SCALE GENOMIC DNA]</scope>
    <source>
        <strain evidence="8 9">MCA 4658</strain>
    </source>
</reference>
<dbReference type="InterPro" id="IPR004839">
    <property type="entry name" value="Aminotransferase_I/II_large"/>
</dbReference>
<dbReference type="Pfam" id="PF00155">
    <property type="entry name" value="Aminotran_1_2"/>
    <property type="match status" value="1"/>
</dbReference>
<feature type="compositionally biased region" description="Basic and acidic residues" evidence="6">
    <location>
        <begin position="470"/>
        <end position="486"/>
    </location>
</feature>
<dbReference type="GO" id="GO:0016740">
    <property type="term" value="F:transferase activity"/>
    <property type="evidence" value="ECO:0007669"/>
    <property type="project" value="UniProtKB-KW"/>
</dbReference>
<evidence type="ECO:0000259" key="7">
    <source>
        <dbReference type="Pfam" id="PF00155"/>
    </source>
</evidence>
<evidence type="ECO:0000313" key="9">
    <source>
        <dbReference type="Proteomes" id="UP000245783"/>
    </source>
</evidence>
<feature type="domain" description="Aminotransferase class I/classII large" evidence="7">
    <location>
        <begin position="52"/>
        <end position="460"/>
    </location>
</feature>
<dbReference type="InterPro" id="IPR015422">
    <property type="entry name" value="PyrdxlP-dep_Trfase_small"/>
</dbReference>
<protein>
    <submittedName>
        <fullName evidence="8">PLP-dependent transferase</fullName>
    </submittedName>
</protein>
<dbReference type="PANTHER" id="PTHR13693:SF77">
    <property type="entry name" value="8-AMINO-7-OXONONANOATE SYNTHASE"/>
    <property type="match status" value="1"/>
</dbReference>
<keyword evidence="3 8" id="KW-0808">Transferase</keyword>
<organism evidence="8 9">
    <name type="scientific">Ceraceosorus guamensis</name>
    <dbReference type="NCBI Taxonomy" id="1522189"/>
    <lineage>
        <taxon>Eukaryota</taxon>
        <taxon>Fungi</taxon>
        <taxon>Dikarya</taxon>
        <taxon>Basidiomycota</taxon>
        <taxon>Ustilaginomycotina</taxon>
        <taxon>Exobasidiomycetes</taxon>
        <taxon>Ceraceosorales</taxon>
        <taxon>Ceraceosoraceae</taxon>
        <taxon>Ceraceosorus</taxon>
    </lineage>
</organism>
<dbReference type="GO" id="GO:0009102">
    <property type="term" value="P:biotin biosynthetic process"/>
    <property type="evidence" value="ECO:0007669"/>
    <property type="project" value="TreeGrafter"/>
</dbReference>
<feature type="region of interest" description="Disordered" evidence="6">
    <location>
        <begin position="470"/>
        <end position="529"/>
    </location>
</feature>
<dbReference type="PROSITE" id="PS00599">
    <property type="entry name" value="AA_TRANSFER_CLASS_2"/>
    <property type="match status" value="1"/>
</dbReference>
<accession>A0A316VUI6</accession>
<proteinExistence type="inferred from homology"/>
<dbReference type="Proteomes" id="UP000245783">
    <property type="component" value="Unassembled WGS sequence"/>
</dbReference>
<dbReference type="InterPro" id="IPR050087">
    <property type="entry name" value="AON_synthase_class-II"/>
</dbReference>
<evidence type="ECO:0000256" key="6">
    <source>
        <dbReference type="SAM" id="MobiDB-lite"/>
    </source>
</evidence>
<dbReference type="Gene3D" id="3.40.640.10">
    <property type="entry name" value="Type I PLP-dependent aspartate aminotransferase-like (Major domain)"/>
    <property type="match status" value="1"/>
</dbReference>